<reference evidence="2" key="2">
    <citation type="submission" date="2022-01" db="EMBL/GenBank/DDBJ databases">
        <authorList>
            <person name="Hirooka S."/>
            <person name="Miyagishima S.Y."/>
        </authorList>
    </citation>
    <scope>NUCLEOTIDE SEQUENCE</scope>
    <source>
        <strain evidence="2">NBRC 102759</strain>
    </source>
</reference>
<evidence type="ECO:0000313" key="1">
    <source>
        <dbReference type="EMBL" id="GJQ12383.1"/>
    </source>
</evidence>
<keyword evidence="3" id="KW-1185">Reference proteome</keyword>
<evidence type="ECO:0000313" key="2">
    <source>
        <dbReference type="EMBL" id="GJQ12578.1"/>
    </source>
</evidence>
<dbReference type="Proteomes" id="UP001061958">
    <property type="component" value="Unassembled WGS sequence"/>
</dbReference>
<comment type="caution">
    <text evidence="2">The sequence shown here is derived from an EMBL/GenBank/DDBJ whole genome shotgun (WGS) entry which is preliminary data.</text>
</comment>
<gene>
    <name evidence="1" type="ORF">GpartN1_g4174.t1</name>
    <name evidence="2" type="ORF">GpartN1_g4369.t1</name>
</gene>
<organism evidence="2 3">
    <name type="scientific">Galdieria partita</name>
    <dbReference type="NCBI Taxonomy" id="83374"/>
    <lineage>
        <taxon>Eukaryota</taxon>
        <taxon>Rhodophyta</taxon>
        <taxon>Bangiophyceae</taxon>
        <taxon>Galdieriales</taxon>
        <taxon>Galdieriaceae</taxon>
        <taxon>Galdieria</taxon>
    </lineage>
</organism>
<dbReference type="OrthoDB" id="7277at2759"/>
<reference evidence="2" key="1">
    <citation type="journal article" date="2022" name="Proc. Natl. Acad. Sci. U.S.A.">
        <title>Life cycle and functional genomics of the unicellular red alga Galdieria for elucidating algal and plant evolution and industrial use.</title>
        <authorList>
            <person name="Hirooka S."/>
            <person name="Itabashi T."/>
            <person name="Ichinose T.M."/>
            <person name="Onuma R."/>
            <person name="Fujiwara T."/>
            <person name="Yamashita S."/>
            <person name="Jong L.W."/>
            <person name="Tomita R."/>
            <person name="Iwane A.H."/>
            <person name="Miyagishima S.Y."/>
        </authorList>
    </citation>
    <scope>NUCLEOTIDE SEQUENCE</scope>
    <source>
        <strain evidence="2">NBRC 102759</strain>
    </source>
</reference>
<proteinExistence type="predicted"/>
<evidence type="ECO:0000313" key="3">
    <source>
        <dbReference type="Proteomes" id="UP001061958"/>
    </source>
</evidence>
<accession>A0A9C7UR51</accession>
<protein>
    <submittedName>
        <fullName evidence="2">Uncharacterized protein</fullName>
    </submittedName>
</protein>
<sequence length="114" mass="13272">MWSRAAMASFLLGLGIGGAQYYILHQDVWNSTENMLNLFSHRSNLLSKEEERDIRSQPTQESLEVHLRNKAVTWWNRSLDALENRLVRLPDSFQQLSQDTKATVQKMTESYKSK</sequence>
<dbReference type="EMBL" id="BQMJ01000033">
    <property type="protein sequence ID" value="GJQ12383.1"/>
    <property type="molecule type" value="Genomic_DNA"/>
</dbReference>
<dbReference type="AlphaFoldDB" id="A0A9C7UR51"/>
<name>A0A9C7UR51_9RHOD</name>
<dbReference type="EMBL" id="BQMJ01000034">
    <property type="protein sequence ID" value="GJQ12578.1"/>
    <property type="molecule type" value="Genomic_DNA"/>
</dbReference>